<protein>
    <recommendedName>
        <fullName evidence="6">Amino acid transporter transmembrane domain-containing protein</fullName>
    </recommendedName>
</protein>
<dbReference type="GO" id="GO:0016020">
    <property type="term" value="C:membrane"/>
    <property type="evidence" value="ECO:0007669"/>
    <property type="project" value="UniProtKB-SubCell"/>
</dbReference>
<dbReference type="Pfam" id="PF01490">
    <property type="entry name" value="Aa_trans"/>
    <property type="match status" value="1"/>
</dbReference>
<dbReference type="PANTHER" id="PTHR22950">
    <property type="entry name" value="AMINO ACID TRANSPORTER"/>
    <property type="match status" value="1"/>
</dbReference>
<comment type="subcellular location">
    <subcellularLocation>
        <location evidence="1">Membrane</location>
        <topology evidence="1">Multi-pass membrane protein</topology>
    </subcellularLocation>
</comment>
<name>A0A061SAZ4_9CHLO</name>
<accession>A0A061SAZ4</accession>
<evidence type="ECO:0000256" key="4">
    <source>
        <dbReference type="ARBA" id="ARBA00022989"/>
    </source>
</evidence>
<keyword evidence="4" id="KW-1133">Transmembrane helix</keyword>
<keyword evidence="5" id="KW-0472">Membrane</keyword>
<keyword evidence="3" id="KW-0029">Amino-acid transport</keyword>
<keyword evidence="3" id="KW-0813">Transport</keyword>
<organism evidence="7">
    <name type="scientific">Tetraselmis sp. GSL018</name>
    <dbReference type="NCBI Taxonomy" id="582737"/>
    <lineage>
        <taxon>Eukaryota</taxon>
        <taxon>Viridiplantae</taxon>
        <taxon>Chlorophyta</taxon>
        <taxon>core chlorophytes</taxon>
        <taxon>Chlorodendrophyceae</taxon>
        <taxon>Chlorodendrales</taxon>
        <taxon>Chlorodendraceae</taxon>
        <taxon>Tetraselmis</taxon>
    </lineage>
</organism>
<keyword evidence="2" id="KW-0812">Transmembrane</keyword>
<dbReference type="InterPro" id="IPR013057">
    <property type="entry name" value="AA_transpt_TM"/>
</dbReference>
<sequence>MLLFSGTSFFEDQQYFILQECQSEQEIESQTSQHSESTAVAFYSIPHKPENYRHAFWSAIGTLGLGCLGSSILPMPLAFVKSGVLPGFFLMGVVAWANDFTATLLLKSAAATQTDSYESCAYCLGGRPWKVGGYFGVELCFLIFRTGQSKRNWKSKRADRRSTAFVSLQF</sequence>
<evidence type="ECO:0000256" key="1">
    <source>
        <dbReference type="ARBA" id="ARBA00004141"/>
    </source>
</evidence>
<evidence type="ECO:0000313" key="7">
    <source>
        <dbReference type="EMBL" id="JAC79946.1"/>
    </source>
</evidence>
<dbReference type="AlphaFoldDB" id="A0A061SAZ4"/>
<dbReference type="PANTHER" id="PTHR22950:SF702">
    <property type="entry name" value="AMINO ACID TRANSPORTER PROTEIN"/>
    <property type="match status" value="1"/>
</dbReference>
<dbReference type="GO" id="GO:0015179">
    <property type="term" value="F:L-amino acid transmembrane transporter activity"/>
    <property type="evidence" value="ECO:0007669"/>
    <property type="project" value="TreeGrafter"/>
</dbReference>
<feature type="domain" description="Amino acid transporter transmembrane" evidence="6">
    <location>
        <begin position="56"/>
        <end position="131"/>
    </location>
</feature>
<reference evidence="7" key="1">
    <citation type="submission" date="2014-05" db="EMBL/GenBank/DDBJ databases">
        <title>The transcriptome of the halophilic microalga Tetraselmis sp. GSL018 isolated from the Great Salt Lake, Utah.</title>
        <authorList>
            <person name="Jinkerson R.E."/>
            <person name="D'Adamo S."/>
            <person name="Posewitz M.C."/>
        </authorList>
    </citation>
    <scope>NUCLEOTIDE SEQUENCE</scope>
    <source>
        <strain evidence="7">GSL018</strain>
    </source>
</reference>
<gene>
    <name evidence="7" type="ORF">TSPGSL018_11435</name>
</gene>
<proteinExistence type="predicted"/>
<evidence type="ECO:0000256" key="5">
    <source>
        <dbReference type="ARBA" id="ARBA00023136"/>
    </source>
</evidence>
<dbReference type="EMBL" id="GBEZ01005348">
    <property type="protein sequence ID" value="JAC79946.1"/>
    <property type="molecule type" value="Transcribed_RNA"/>
</dbReference>
<evidence type="ECO:0000256" key="2">
    <source>
        <dbReference type="ARBA" id="ARBA00022692"/>
    </source>
</evidence>
<evidence type="ECO:0000256" key="3">
    <source>
        <dbReference type="ARBA" id="ARBA00022970"/>
    </source>
</evidence>
<evidence type="ECO:0000259" key="6">
    <source>
        <dbReference type="Pfam" id="PF01490"/>
    </source>
</evidence>